<evidence type="ECO:0000256" key="2">
    <source>
        <dbReference type="ARBA" id="ARBA00022670"/>
    </source>
</evidence>
<dbReference type="InterPro" id="IPR007280">
    <property type="entry name" value="Peptidase_C_arc/bac"/>
</dbReference>
<dbReference type="PANTHER" id="PTHR43806:SF11">
    <property type="entry name" value="CEREVISIN-RELATED"/>
    <property type="match status" value="1"/>
</dbReference>
<dbReference type="PANTHER" id="PTHR43806">
    <property type="entry name" value="PEPTIDASE S8"/>
    <property type="match status" value="1"/>
</dbReference>
<gene>
    <name evidence="11" type="ORF">SYV04_01325</name>
</gene>
<keyword evidence="3 5" id="KW-0378">Hydrolase</keyword>
<dbReference type="InterPro" id="IPR037045">
    <property type="entry name" value="S8pro/Inhibitor_I9_sf"/>
</dbReference>
<protein>
    <submittedName>
        <fullName evidence="11">S8 family peptidase</fullName>
        <ecNumber evidence="11">3.4.-.-</ecNumber>
    </submittedName>
</protein>
<evidence type="ECO:0000259" key="10">
    <source>
        <dbReference type="Pfam" id="PF05922"/>
    </source>
</evidence>
<keyword evidence="12" id="KW-1185">Reference proteome</keyword>
<dbReference type="GO" id="GO:0016787">
    <property type="term" value="F:hydrolase activity"/>
    <property type="evidence" value="ECO:0007669"/>
    <property type="project" value="UniProtKB-KW"/>
</dbReference>
<dbReference type="InterPro" id="IPR023828">
    <property type="entry name" value="Peptidase_S8_Ser-AS"/>
</dbReference>
<dbReference type="Gene3D" id="3.40.50.200">
    <property type="entry name" value="Peptidase S8/S53 domain"/>
    <property type="match status" value="1"/>
</dbReference>
<dbReference type="InterPro" id="IPR050131">
    <property type="entry name" value="Peptidase_S8_subtilisin-like"/>
</dbReference>
<reference evidence="11 12" key="1">
    <citation type="submission" date="2023-12" db="EMBL/GenBank/DDBJ databases">
        <title>the genome sequence of Hyalangium sp. s54d21.</title>
        <authorList>
            <person name="Zhang X."/>
        </authorList>
    </citation>
    <scope>NUCLEOTIDE SEQUENCE [LARGE SCALE GENOMIC DNA]</scope>
    <source>
        <strain evidence="12">s54d21</strain>
    </source>
</reference>
<sequence>MKTLQAGVISTCLSLTMFGAGSAEASAPEAKLLRAQEPIAGRYIVVLAEPGPGVAAVNVSSAASGLTQRHGGRVAQTYQRALRGFVVDGLTEEQAQRLAEDPSVKYVEQDGIARINLTTQTPTPSWGLDRVDQRNLPLDSKYNYHATASNVHAYIIDTGIRTTHTDFGGRATGDFTSITDGLGAEDCNGHGTHVAGTVGGGTYGVAKSVRLHAVRVLGCSGSGSWSGVIAGVDWVTANHVKPAVANMSLGGGATQAVDDAVRNSIAAGVTYAIAAGNGYASDACLSSPARVAEALTVGSTDSSDTRSNFSNIGSCMDIYAPGRDIVSAWSTADDATNTISGTSMASPHVAGVAALYLSVHTTATPAEVGAAIINNSTSGVVGDAGLNSPNKLLYSGFVGSQLTNGFFATDSAPTGNVKYFAVNVPAGMNTLDFHLEGGTGDADMYVKFGGLPTTTVFDCRPYLGGNNERCTFNSPASGTWYIMLRGWSAYADTNLRAVASQALTAGVAKTGLSASWTNWKYFTLNVPAGQQNLTFSTTGGSGDVDMQVHYGAAPGDTATCSSALNGNEERCTITAPAAGTWYVLLVPKLRFTFPGGIKFSYSNVSLTGTYAP</sequence>
<proteinExistence type="inferred from homology"/>
<feature type="signal peptide" evidence="7">
    <location>
        <begin position="1"/>
        <end position="25"/>
    </location>
</feature>
<feature type="active site" description="Charge relay system" evidence="5">
    <location>
        <position position="190"/>
    </location>
</feature>
<dbReference type="EMBL" id="JAXIVS010000001">
    <property type="protein sequence ID" value="MDY7224996.1"/>
    <property type="molecule type" value="Genomic_DNA"/>
</dbReference>
<evidence type="ECO:0000256" key="6">
    <source>
        <dbReference type="RuleBase" id="RU003355"/>
    </source>
</evidence>
<dbReference type="Pfam" id="PF04151">
    <property type="entry name" value="PPC"/>
    <property type="match status" value="2"/>
</dbReference>
<dbReference type="InterPro" id="IPR034193">
    <property type="entry name" value="PCSK9_ProteinaseK-like"/>
</dbReference>
<dbReference type="InterPro" id="IPR000209">
    <property type="entry name" value="Peptidase_S8/S53_dom"/>
</dbReference>
<evidence type="ECO:0000259" key="9">
    <source>
        <dbReference type="Pfam" id="PF04151"/>
    </source>
</evidence>
<feature type="domain" description="Peptidase C-terminal archaeal/bacterial" evidence="9">
    <location>
        <begin position="521"/>
        <end position="584"/>
    </location>
</feature>
<feature type="chain" id="PRO_5045332660" evidence="7">
    <location>
        <begin position="26"/>
        <end position="612"/>
    </location>
</feature>
<feature type="domain" description="Peptidase S8/S53" evidence="8">
    <location>
        <begin position="155"/>
        <end position="387"/>
    </location>
</feature>
<feature type="domain" description="Peptidase C-terminal archaeal/bacterial" evidence="9">
    <location>
        <begin position="417"/>
        <end position="486"/>
    </location>
</feature>
<name>A0ABU5GV87_9BACT</name>
<evidence type="ECO:0000256" key="3">
    <source>
        <dbReference type="ARBA" id="ARBA00022801"/>
    </source>
</evidence>
<keyword evidence="4 5" id="KW-0720">Serine protease</keyword>
<keyword evidence="7" id="KW-0732">Signal</keyword>
<dbReference type="Gene3D" id="3.30.70.80">
    <property type="entry name" value="Peptidase S8 propeptide/proteinase inhibitor I9"/>
    <property type="match status" value="1"/>
</dbReference>
<feature type="domain" description="Inhibitor I9" evidence="10">
    <location>
        <begin position="43"/>
        <end position="113"/>
    </location>
</feature>
<evidence type="ECO:0000256" key="5">
    <source>
        <dbReference type="PROSITE-ProRule" id="PRU01240"/>
    </source>
</evidence>
<dbReference type="PROSITE" id="PS00137">
    <property type="entry name" value="SUBTILASE_HIS"/>
    <property type="match status" value="1"/>
</dbReference>
<comment type="similarity">
    <text evidence="1 5 6">Belongs to the peptidase S8 family.</text>
</comment>
<dbReference type="PRINTS" id="PR00723">
    <property type="entry name" value="SUBTILISIN"/>
</dbReference>
<evidence type="ECO:0000313" key="11">
    <source>
        <dbReference type="EMBL" id="MDY7224996.1"/>
    </source>
</evidence>
<dbReference type="PROSITE" id="PS51892">
    <property type="entry name" value="SUBTILASE"/>
    <property type="match status" value="1"/>
</dbReference>
<organism evidence="11 12">
    <name type="scientific">Hyalangium rubrum</name>
    <dbReference type="NCBI Taxonomy" id="3103134"/>
    <lineage>
        <taxon>Bacteria</taxon>
        <taxon>Pseudomonadati</taxon>
        <taxon>Myxococcota</taxon>
        <taxon>Myxococcia</taxon>
        <taxon>Myxococcales</taxon>
        <taxon>Cystobacterineae</taxon>
        <taxon>Archangiaceae</taxon>
        <taxon>Hyalangium</taxon>
    </lineage>
</organism>
<dbReference type="InterPro" id="IPR015500">
    <property type="entry name" value="Peptidase_S8_subtilisin-rel"/>
</dbReference>
<dbReference type="SUPFAM" id="SSF52743">
    <property type="entry name" value="Subtilisin-like"/>
    <property type="match status" value="1"/>
</dbReference>
<dbReference type="Proteomes" id="UP001291309">
    <property type="component" value="Unassembled WGS sequence"/>
</dbReference>
<dbReference type="InterPro" id="IPR022398">
    <property type="entry name" value="Peptidase_S8_His-AS"/>
</dbReference>
<dbReference type="PROSITE" id="PS00138">
    <property type="entry name" value="SUBTILASE_SER"/>
    <property type="match status" value="1"/>
</dbReference>
<feature type="active site" description="Charge relay system" evidence="5">
    <location>
        <position position="343"/>
    </location>
</feature>
<dbReference type="Pfam" id="PF00082">
    <property type="entry name" value="Peptidase_S8"/>
    <property type="match status" value="1"/>
</dbReference>
<evidence type="ECO:0000259" key="8">
    <source>
        <dbReference type="Pfam" id="PF00082"/>
    </source>
</evidence>
<feature type="active site" description="Charge relay system" evidence="5">
    <location>
        <position position="157"/>
    </location>
</feature>
<dbReference type="InterPro" id="IPR010259">
    <property type="entry name" value="S8pro/Inhibitor_I9"/>
</dbReference>
<dbReference type="RefSeq" id="WP_321543720.1">
    <property type="nucleotide sequence ID" value="NZ_JAXIVS010000001.1"/>
</dbReference>
<dbReference type="Pfam" id="PF05922">
    <property type="entry name" value="Inhibitor_I9"/>
    <property type="match status" value="1"/>
</dbReference>
<evidence type="ECO:0000256" key="1">
    <source>
        <dbReference type="ARBA" id="ARBA00011073"/>
    </source>
</evidence>
<dbReference type="InterPro" id="IPR036852">
    <property type="entry name" value="Peptidase_S8/S53_dom_sf"/>
</dbReference>
<evidence type="ECO:0000256" key="4">
    <source>
        <dbReference type="ARBA" id="ARBA00022825"/>
    </source>
</evidence>
<dbReference type="SUPFAM" id="SSF54897">
    <property type="entry name" value="Protease propeptides/inhibitors"/>
    <property type="match status" value="1"/>
</dbReference>
<dbReference type="Gene3D" id="2.60.120.380">
    <property type="match status" value="2"/>
</dbReference>
<evidence type="ECO:0000256" key="7">
    <source>
        <dbReference type="SAM" id="SignalP"/>
    </source>
</evidence>
<comment type="caution">
    <text evidence="11">The sequence shown here is derived from an EMBL/GenBank/DDBJ whole genome shotgun (WGS) entry which is preliminary data.</text>
</comment>
<dbReference type="PROSITE" id="PS00136">
    <property type="entry name" value="SUBTILASE_ASP"/>
    <property type="match status" value="1"/>
</dbReference>
<keyword evidence="2 5" id="KW-0645">Protease</keyword>
<dbReference type="CDD" id="cd04077">
    <property type="entry name" value="Peptidases_S8_PCSK9_ProteinaseK_like"/>
    <property type="match status" value="1"/>
</dbReference>
<accession>A0ABU5GV87</accession>
<evidence type="ECO:0000313" key="12">
    <source>
        <dbReference type="Proteomes" id="UP001291309"/>
    </source>
</evidence>
<dbReference type="EC" id="3.4.-.-" evidence="11"/>
<dbReference type="InterPro" id="IPR023827">
    <property type="entry name" value="Peptidase_S8_Asp-AS"/>
</dbReference>